<accession>A0A328VFB4</accession>
<dbReference type="Proteomes" id="UP000248706">
    <property type="component" value="Unassembled WGS sequence"/>
</dbReference>
<comment type="caution">
    <text evidence="1">The sequence shown here is derived from an EMBL/GenBank/DDBJ whole genome shotgun (WGS) entry which is preliminary data.</text>
</comment>
<gene>
    <name evidence="1" type="ORF">A4R35_04285</name>
</gene>
<dbReference type="AlphaFoldDB" id="A0A328VFB4"/>
<reference evidence="1 2" key="1">
    <citation type="submission" date="2016-08" db="EMBL/GenBank/DDBJ databases">
        <title>Analysis of Carbohydrate Active Enzymes in Thermogemmatispora T81 Reveals Carbohydrate Degradation Ability.</title>
        <authorList>
            <person name="Tomazini A."/>
            <person name="Lal S."/>
            <person name="Stott M."/>
            <person name="Henrissat B."/>
            <person name="Polikarpov I."/>
            <person name="Sparling R."/>
            <person name="Levin D.B."/>
        </authorList>
    </citation>
    <scope>NUCLEOTIDE SEQUENCE [LARGE SCALE GENOMIC DNA]</scope>
    <source>
        <strain evidence="1 2">T81</strain>
    </source>
</reference>
<dbReference type="OrthoDB" id="9997677at2"/>
<protein>
    <submittedName>
        <fullName evidence="1">Uncharacterized protein</fullName>
    </submittedName>
</protein>
<evidence type="ECO:0000313" key="2">
    <source>
        <dbReference type="Proteomes" id="UP000248706"/>
    </source>
</evidence>
<dbReference type="EMBL" id="MCIF01000002">
    <property type="protein sequence ID" value="RAQ94742.1"/>
    <property type="molecule type" value="Genomic_DNA"/>
</dbReference>
<name>A0A328VFB4_9CHLR</name>
<evidence type="ECO:0000313" key="1">
    <source>
        <dbReference type="EMBL" id="RAQ94742.1"/>
    </source>
</evidence>
<organism evidence="1 2">
    <name type="scientific">Thermogemmatispora tikiterensis</name>
    <dbReference type="NCBI Taxonomy" id="1825093"/>
    <lineage>
        <taxon>Bacteria</taxon>
        <taxon>Bacillati</taxon>
        <taxon>Chloroflexota</taxon>
        <taxon>Ktedonobacteria</taxon>
        <taxon>Thermogemmatisporales</taxon>
        <taxon>Thermogemmatisporaceae</taxon>
        <taxon>Thermogemmatispora</taxon>
    </lineage>
</organism>
<proteinExistence type="predicted"/>
<sequence length="109" mass="11669">MHPAVNFTLTVEAEIDYVFYGDQFICGYGVGLASADPLYAEVSEMGDLYINGNLIDGTDTLGIAFTAGETACYAGASGSFWEMYITGAAEWLAAGPVLFQEADVWSFQP</sequence>
<keyword evidence="2" id="KW-1185">Reference proteome</keyword>
<dbReference type="RefSeq" id="WP_112426885.1">
    <property type="nucleotide sequence ID" value="NZ_MCIF01000002.1"/>
</dbReference>